<evidence type="ECO:0000259" key="6">
    <source>
        <dbReference type="Pfam" id="PF01694"/>
    </source>
</evidence>
<dbReference type="InterPro" id="IPR035952">
    <property type="entry name" value="Rhomboid-like_sf"/>
</dbReference>
<keyword evidence="7" id="KW-0378">Hydrolase</keyword>
<feature type="transmembrane region" description="Helical" evidence="5">
    <location>
        <begin position="125"/>
        <end position="145"/>
    </location>
</feature>
<dbReference type="GO" id="GO:0016020">
    <property type="term" value="C:membrane"/>
    <property type="evidence" value="ECO:0007669"/>
    <property type="project" value="UniProtKB-SubCell"/>
</dbReference>
<dbReference type="SUPFAM" id="SSF144091">
    <property type="entry name" value="Rhomboid-like"/>
    <property type="match status" value="1"/>
</dbReference>
<feature type="transmembrane region" description="Helical" evidence="5">
    <location>
        <begin position="183"/>
        <end position="202"/>
    </location>
</feature>
<gene>
    <name evidence="7" type="ORF">HUG12_19185</name>
</gene>
<feature type="transmembrane region" description="Helical" evidence="5">
    <location>
        <begin position="99"/>
        <end position="119"/>
    </location>
</feature>
<dbReference type="PANTHER" id="PTHR43066:SF11">
    <property type="entry name" value="PEPTIDASE S54 RHOMBOID DOMAIN-CONTAINING PROTEIN"/>
    <property type="match status" value="1"/>
</dbReference>
<proteinExistence type="predicted"/>
<evidence type="ECO:0000313" key="8">
    <source>
        <dbReference type="Proteomes" id="UP000509626"/>
    </source>
</evidence>
<protein>
    <submittedName>
        <fullName evidence="7">Rhomboid family intramembrane serine protease</fullName>
    </submittedName>
</protein>
<dbReference type="GO" id="GO:0004252">
    <property type="term" value="F:serine-type endopeptidase activity"/>
    <property type="evidence" value="ECO:0007669"/>
    <property type="project" value="InterPro"/>
</dbReference>
<evidence type="ECO:0000256" key="3">
    <source>
        <dbReference type="ARBA" id="ARBA00022989"/>
    </source>
</evidence>
<reference evidence="7 8" key="1">
    <citation type="submission" date="2020-06" db="EMBL/GenBank/DDBJ databases">
        <title>NJ-3-1, isolated from saline soil.</title>
        <authorList>
            <person name="Cui H.L."/>
            <person name="Shi X."/>
        </authorList>
    </citation>
    <scope>NUCLEOTIDE SEQUENCE [LARGE SCALE GENOMIC DNA]</scope>
    <source>
        <strain evidence="7 8">NJ-3-1</strain>
    </source>
</reference>
<dbReference type="KEGG" id="halu:HUG12_19185"/>
<dbReference type="GeneID" id="56039630"/>
<dbReference type="GO" id="GO:0006508">
    <property type="term" value="P:proteolysis"/>
    <property type="evidence" value="ECO:0007669"/>
    <property type="project" value="UniProtKB-KW"/>
</dbReference>
<comment type="subcellular location">
    <subcellularLocation>
        <location evidence="1">Membrane</location>
        <topology evidence="1">Multi-pass membrane protein</topology>
    </subcellularLocation>
</comment>
<dbReference type="Proteomes" id="UP000509626">
    <property type="component" value="Chromosome"/>
</dbReference>
<organism evidence="7 8">
    <name type="scientific">Halorarum salinum</name>
    <dbReference type="NCBI Taxonomy" id="2743089"/>
    <lineage>
        <taxon>Archaea</taxon>
        <taxon>Methanobacteriati</taxon>
        <taxon>Methanobacteriota</taxon>
        <taxon>Stenosarchaea group</taxon>
        <taxon>Halobacteria</taxon>
        <taxon>Halobacteriales</taxon>
        <taxon>Haloferacaceae</taxon>
        <taxon>Halorarum</taxon>
    </lineage>
</organism>
<evidence type="ECO:0000256" key="4">
    <source>
        <dbReference type="ARBA" id="ARBA00023136"/>
    </source>
</evidence>
<evidence type="ECO:0000256" key="5">
    <source>
        <dbReference type="SAM" id="Phobius"/>
    </source>
</evidence>
<dbReference type="RefSeq" id="WP_179270317.1">
    <property type="nucleotide sequence ID" value="NZ_CP058579.1"/>
</dbReference>
<feature type="transmembrane region" description="Helical" evidence="5">
    <location>
        <begin position="157"/>
        <end position="177"/>
    </location>
</feature>
<dbReference type="PANTHER" id="PTHR43066">
    <property type="entry name" value="RHOMBOID-RELATED PROTEIN"/>
    <property type="match status" value="1"/>
</dbReference>
<evidence type="ECO:0000313" key="7">
    <source>
        <dbReference type="EMBL" id="QLG63733.1"/>
    </source>
</evidence>
<name>A0A7D5LCQ8_9EURY</name>
<feature type="transmembrane region" description="Helical" evidence="5">
    <location>
        <begin position="73"/>
        <end position="92"/>
    </location>
</feature>
<feature type="transmembrane region" description="Helical" evidence="5">
    <location>
        <begin position="28"/>
        <end position="53"/>
    </location>
</feature>
<dbReference type="AlphaFoldDB" id="A0A7D5LCQ8"/>
<keyword evidence="4 5" id="KW-0472">Membrane</keyword>
<evidence type="ECO:0000256" key="2">
    <source>
        <dbReference type="ARBA" id="ARBA00022692"/>
    </source>
</evidence>
<keyword evidence="3 5" id="KW-1133">Transmembrane helix</keyword>
<keyword evidence="7" id="KW-0645">Protease</keyword>
<keyword evidence="2 5" id="KW-0812">Transmembrane</keyword>
<sequence>MSPTSGTDAGGGRAGRSVLLGNPVVETLAAMVLMSTLTWIGSLVGLVGLFALAPPVHRPPWGLLTSVYAHAGPGHLLSNAVVVALAGGLIARATTRLRFHAFFVATGVLAGLAQVWLGGLLGRTGAVLGASGAAFALVGYLLAANPVSSGVLDRLRLPPRVVVVVAGLIAGGLTLAFSPAGSALVAHFSGATLGLLAGRLGLLRV</sequence>
<dbReference type="Gene3D" id="1.20.1540.10">
    <property type="entry name" value="Rhomboid-like"/>
    <property type="match status" value="1"/>
</dbReference>
<feature type="domain" description="Peptidase S54 rhomboid" evidence="6">
    <location>
        <begin position="60"/>
        <end position="200"/>
    </location>
</feature>
<accession>A0A7D5LCQ8</accession>
<dbReference type="EMBL" id="CP058579">
    <property type="protein sequence ID" value="QLG63733.1"/>
    <property type="molecule type" value="Genomic_DNA"/>
</dbReference>
<evidence type="ECO:0000256" key="1">
    <source>
        <dbReference type="ARBA" id="ARBA00004141"/>
    </source>
</evidence>
<dbReference type="InterPro" id="IPR022764">
    <property type="entry name" value="Peptidase_S54_rhomboid_dom"/>
</dbReference>
<keyword evidence="8" id="KW-1185">Reference proteome</keyword>
<dbReference type="Pfam" id="PF01694">
    <property type="entry name" value="Rhomboid"/>
    <property type="match status" value="1"/>
</dbReference>